<evidence type="ECO:0000313" key="3">
    <source>
        <dbReference type="EMBL" id="VCU71286.1"/>
    </source>
</evidence>
<dbReference type="EC" id="1.1.1.100" evidence="3"/>
<keyword evidence="4" id="KW-1185">Reference proteome</keyword>
<dbReference type="Proteomes" id="UP000277294">
    <property type="component" value="Unassembled WGS sequence"/>
</dbReference>
<proteinExistence type="inferred from homology"/>
<dbReference type="EMBL" id="UWPJ01000026">
    <property type="protein sequence ID" value="VCU71286.1"/>
    <property type="molecule type" value="Genomic_DNA"/>
</dbReference>
<dbReference type="RefSeq" id="WP_124080750.1">
    <property type="nucleotide sequence ID" value="NZ_UWPJ01000026.1"/>
</dbReference>
<name>A0A3P4B6Z4_9BURK</name>
<dbReference type="CDD" id="cd05233">
    <property type="entry name" value="SDR_c"/>
    <property type="match status" value="1"/>
</dbReference>
<gene>
    <name evidence="3" type="primary">fabG_16</name>
    <name evidence="3" type="ORF">PIGHUM_03367</name>
</gene>
<dbReference type="PANTHER" id="PTHR42760:SF133">
    <property type="entry name" value="3-OXOACYL-[ACYL-CARRIER-PROTEIN] REDUCTASE"/>
    <property type="match status" value="1"/>
</dbReference>
<evidence type="ECO:0000256" key="2">
    <source>
        <dbReference type="ARBA" id="ARBA00023002"/>
    </source>
</evidence>
<dbReference type="SUPFAM" id="SSF51735">
    <property type="entry name" value="NAD(P)-binding Rossmann-fold domains"/>
    <property type="match status" value="1"/>
</dbReference>
<dbReference type="OrthoDB" id="8681695at2"/>
<reference evidence="3 4" key="1">
    <citation type="submission" date="2018-10" db="EMBL/GenBank/DDBJ databases">
        <authorList>
            <person name="Criscuolo A."/>
        </authorList>
    </citation>
    <scope>NUCLEOTIDE SEQUENCE [LARGE SCALE GENOMIC DNA]</scope>
    <source>
        <strain evidence="3">DnA1</strain>
    </source>
</reference>
<comment type="similarity">
    <text evidence="1">Belongs to the short-chain dehydrogenases/reductases (SDR) family.</text>
</comment>
<evidence type="ECO:0000313" key="4">
    <source>
        <dbReference type="Proteomes" id="UP000277294"/>
    </source>
</evidence>
<dbReference type="InterPro" id="IPR002347">
    <property type="entry name" value="SDR_fam"/>
</dbReference>
<accession>A0A3P4B6Z4</accession>
<dbReference type="InterPro" id="IPR036291">
    <property type="entry name" value="NAD(P)-bd_dom_sf"/>
</dbReference>
<dbReference type="PRINTS" id="PR00081">
    <property type="entry name" value="GDHRDH"/>
</dbReference>
<dbReference type="GO" id="GO:0004316">
    <property type="term" value="F:3-oxoacyl-[acyl-carrier-protein] reductase (NADPH) activity"/>
    <property type="evidence" value="ECO:0007669"/>
    <property type="project" value="UniProtKB-EC"/>
</dbReference>
<dbReference type="Pfam" id="PF13561">
    <property type="entry name" value="adh_short_C2"/>
    <property type="match status" value="1"/>
</dbReference>
<organism evidence="3 4">
    <name type="scientific">Pigmentiphaga humi</name>
    <dbReference type="NCBI Taxonomy" id="2478468"/>
    <lineage>
        <taxon>Bacteria</taxon>
        <taxon>Pseudomonadati</taxon>
        <taxon>Pseudomonadota</taxon>
        <taxon>Betaproteobacteria</taxon>
        <taxon>Burkholderiales</taxon>
        <taxon>Alcaligenaceae</taxon>
        <taxon>Pigmentiphaga</taxon>
    </lineage>
</organism>
<dbReference type="Gene3D" id="3.40.50.720">
    <property type="entry name" value="NAD(P)-binding Rossmann-like Domain"/>
    <property type="match status" value="1"/>
</dbReference>
<keyword evidence="2 3" id="KW-0560">Oxidoreductase</keyword>
<dbReference type="PRINTS" id="PR00080">
    <property type="entry name" value="SDRFAMILY"/>
</dbReference>
<evidence type="ECO:0000256" key="1">
    <source>
        <dbReference type="ARBA" id="ARBA00006484"/>
    </source>
</evidence>
<dbReference type="PANTHER" id="PTHR42760">
    <property type="entry name" value="SHORT-CHAIN DEHYDROGENASES/REDUCTASES FAMILY MEMBER"/>
    <property type="match status" value="1"/>
</dbReference>
<sequence length="250" mass="25516">MQTATEFPPVLDLAGLSVLVIGAEGGVGPAVVAGFDAHGARTCVGLLAADAAPPGGRPALAVPQGCVDDPAALRGFLDRCDAVNGPVEVVAYVSPPVTVGRALELDDAAYARVIRDELLLPVLLLRESARRMAARGFGRLLSFCSMSGKTGVHPGVSPYAAAKGGLIAFSRSLAAELAPQGVTVNVIATALFDVQVNKTGEALHEVVKGIPVGRVGRSQEAAAAALFLASRQSGYITGETVNMSGGRFMD</sequence>
<dbReference type="AlphaFoldDB" id="A0A3P4B6Z4"/>
<protein>
    <submittedName>
        <fullName evidence="3">3-oxoacyl-[acyl-carrier-protein] reductase FabG</fullName>
        <ecNumber evidence="3">1.1.1.100</ecNumber>
    </submittedName>
</protein>